<feature type="transmembrane region" description="Helical" evidence="6">
    <location>
        <begin position="155"/>
        <end position="177"/>
    </location>
</feature>
<keyword evidence="5 6" id="KW-0472">Membrane</keyword>
<evidence type="ECO:0000313" key="9">
    <source>
        <dbReference type="Proteomes" id="UP000753724"/>
    </source>
</evidence>
<dbReference type="InterPro" id="IPR044770">
    <property type="entry name" value="MFS_spinster-like"/>
</dbReference>
<name>A0ABW9XBQ5_9SPHN</name>
<keyword evidence="9" id="KW-1185">Reference proteome</keyword>
<dbReference type="Gene3D" id="1.20.1250.20">
    <property type="entry name" value="MFS general substrate transporter like domains"/>
    <property type="match status" value="2"/>
</dbReference>
<evidence type="ECO:0000256" key="2">
    <source>
        <dbReference type="ARBA" id="ARBA00022448"/>
    </source>
</evidence>
<keyword evidence="3 6" id="KW-0812">Transmembrane</keyword>
<feature type="transmembrane region" description="Helical" evidence="6">
    <location>
        <begin position="197"/>
        <end position="218"/>
    </location>
</feature>
<dbReference type="InterPro" id="IPR011701">
    <property type="entry name" value="MFS"/>
</dbReference>
<dbReference type="RefSeq" id="WP_161717252.1">
    <property type="nucleotide sequence ID" value="NZ_JAAAPO010000002.1"/>
</dbReference>
<evidence type="ECO:0000256" key="4">
    <source>
        <dbReference type="ARBA" id="ARBA00022989"/>
    </source>
</evidence>
<dbReference type="SUPFAM" id="SSF103473">
    <property type="entry name" value="MFS general substrate transporter"/>
    <property type="match status" value="1"/>
</dbReference>
<evidence type="ECO:0000256" key="5">
    <source>
        <dbReference type="ARBA" id="ARBA00023136"/>
    </source>
</evidence>
<gene>
    <name evidence="8" type="ORF">GTZ99_05325</name>
</gene>
<evidence type="ECO:0000256" key="1">
    <source>
        <dbReference type="ARBA" id="ARBA00004141"/>
    </source>
</evidence>
<feature type="transmembrane region" description="Helical" evidence="6">
    <location>
        <begin position="24"/>
        <end position="47"/>
    </location>
</feature>
<feature type="transmembrane region" description="Helical" evidence="6">
    <location>
        <begin position="322"/>
        <end position="340"/>
    </location>
</feature>
<dbReference type="PANTHER" id="PTHR23505">
    <property type="entry name" value="SPINSTER"/>
    <property type="match status" value="1"/>
</dbReference>
<evidence type="ECO:0000256" key="6">
    <source>
        <dbReference type="SAM" id="Phobius"/>
    </source>
</evidence>
<protein>
    <submittedName>
        <fullName evidence="8">MFS transporter</fullName>
    </submittedName>
</protein>
<dbReference type="InterPro" id="IPR020846">
    <property type="entry name" value="MFS_dom"/>
</dbReference>
<feature type="transmembrane region" description="Helical" evidence="6">
    <location>
        <begin position="415"/>
        <end position="436"/>
    </location>
</feature>
<feature type="transmembrane region" description="Helical" evidence="6">
    <location>
        <begin position="287"/>
        <end position="308"/>
    </location>
</feature>
<evidence type="ECO:0000256" key="3">
    <source>
        <dbReference type="ARBA" id="ARBA00022692"/>
    </source>
</evidence>
<proteinExistence type="predicted"/>
<dbReference type="Proteomes" id="UP000753724">
    <property type="component" value="Unassembled WGS sequence"/>
</dbReference>
<feature type="domain" description="Major facilitator superfamily (MFS) profile" evidence="7">
    <location>
        <begin position="29"/>
        <end position="448"/>
    </location>
</feature>
<feature type="transmembrane region" description="Helical" evidence="6">
    <location>
        <begin position="120"/>
        <end position="143"/>
    </location>
</feature>
<keyword evidence="4 6" id="KW-1133">Transmembrane helix</keyword>
<sequence length="460" mass="47298">MHAPASAPDAPTAATDTTPWPAPAAAWGMVGLLFLAGVFSVVDRAILNMVVDPVRADLGISDARIGLLQGLAFGLFYACMGVPMGLLADRVQRRRLLMAGIGLWSIATIASGLAHSFGQIFAARLLVGLGEAALGPCAISLIADLFAPDRRGRPISLFMMGQSLAAGIAIWFTGRVLAMSAAGDFAGWPVLAGLAPWRTAFVLAGVLGLVVVAGFAMAREPARRQSGVTVAQPTLAECGAWFWQNRSVMLPLYLGFALVFVAAYGAASWQPAMLMRGFHQTPGFVAAWLAPTSMAFSAAGPLIGGWLVDRAARSGRVLSRHAILRVVPLLALPSALAVAVGDPRVAAVLVASGNAIYAVLGTVMLATLQAIVPPRMRGTAVALTLVFNTLIGASLGPLMVGAITDNVLGDPARVGLSIALVAVPALVLGAISYAMGAVAMARALTRESEPALLLKAASGA</sequence>
<keyword evidence="2" id="KW-0813">Transport</keyword>
<accession>A0ABW9XBQ5</accession>
<feature type="transmembrane region" description="Helical" evidence="6">
    <location>
        <begin position="380"/>
        <end position="403"/>
    </location>
</feature>
<comment type="caution">
    <text evidence="8">The sequence shown here is derived from an EMBL/GenBank/DDBJ whole genome shotgun (WGS) entry which is preliminary data.</text>
</comment>
<organism evidence="8 9">
    <name type="scientific">Novosphingobium ovatum</name>
    <dbReference type="NCBI Taxonomy" id="1908523"/>
    <lineage>
        <taxon>Bacteria</taxon>
        <taxon>Pseudomonadati</taxon>
        <taxon>Pseudomonadota</taxon>
        <taxon>Alphaproteobacteria</taxon>
        <taxon>Sphingomonadales</taxon>
        <taxon>Sphingomonadaceae</taxon>
        <taxon>Novosphingobium</taxon>
    </lineage>
</organism>
<dbReference type="PROSITE" id="PS50850">
    <property type="entry name" value="MFS"/>
    <property type="match status" value="1"/>
</dbReference>
<dbReference type="Pfam" id="PF07690">
    <property type="entry name" value="MFS_1"/>
    <property type="match status" value="1"/>
</dbReference>
<feature type="transmembrane region" description="Helical" evidence="6">
    <location>
        <begin position="250"/>
        <end position="267"/>
    </location>
</feature>
<evidence type="ECO:0000313" key="8">
    <source>
        <dbReference type="EMBL" id="NBC35974.1"/>
    </source>
</evidence>
<feature type="transmembrane region" description="Helical" evidence="6">
    <location>
        <begin position="95"/>
        <end position="114"/>
    </location>
</feature>
<feature type="transmembrane region" description="Helical" evidence="6">
    <location>
        <begin position="346"/>
        <end position="368"/>
    </location>
</feature>
<dbReference type="InterPro" id="IPR036259">
    <property type="entry name" value="MFS_trans_sf"/>
</dbReference>
<reference evidence="9" key="1">
    <citation type="submission" date="2020-01" db="EMBL/GenBank/DDBJ databases">
        <title>Sphingomonas sp. strain CSW-10.</title>
        <authorList>
            <person name="Chen W.-M."/>
        </authorList>
    </citation>
    <scope>NUCLEOTIDE SEQUENCE [LARGE SCALE GENOMIC DNA]</scope>
    <source>
        <strain evidence="9">FSY-8</strain>
    </source>
</reference>
<evidence type="ECO:0000259" key="7">
    <source>
        <dbReference type="PROSITE" id="PS50850"/>
    </source>
</evidence>
<comment type="subcellular location">
    <subcellularLocation>
        <location evidence="1">Membrane</location>
        <topology evidence="1">Multi-pass membrane protein</topology>
    </subcellularLocation>
</comment>
<dbReference type="PANTHER" id="PTHR23505:SF79">
    <property type="entry name" value="PROTEIN SPINSTER"/>
    <property type="match status" value="1"/>
</dbReference>
<feature type="transmembrane region" description="Helical" evidence="6">
    <location>
        <begin position="67"/>
        <end position="88"/>
    </location>
</feature>
<dbReference type="EMBL" id="JAAAPO010000002">
    <property type="protein sequence ID" value="NBC35974.1"/>
    <property type="molecule type" value="Genomic_DNA"/>
</dbReference>